<reference evidence="3 4" key="1">
    <citation type="submission" date="2019-05" db="EMBL/GenBank/DDBJ databases">
        <title>Another draft genome of Portunus trituberculatus and its Hox gene families provides insights of decapod evolution.</title>
        <authorList>
            <person name="Jeong J.-H."/>
            <person name="Song I."/>
            <person name="Kim S."/>
            <person name="Choi T."/>
            <person name="Kim D."/>
            <person name="Ryu S."/>
            <person name="Kim W."/>
        </authorList>
    </citation>
    <scope>NUCLEOTIDE SEQUENCE [LARGE SCALE GENOMIC DNA]</scope>
    <source>
        <tissue evidence="3">Muscle</tissue>
    </source>
</reference>
<dbReference type="OrthoDB" id="6362690at2759"/>
<feature type="region of interest" description="Disordered" evidence="1">
    <location>
        <begin position="123"/>
        <end position="145"/>
    </location>
</feature>
<organism evidence="3 4">
    <name type="scientific">Portunus trituberculatus</name>
    <name type="common">Swimming crab</name>
    <name type="synonym">Neptunus trituberculatus</name>
    <dbReference type="NCBI Taxonomy" id="210409"/>
    <lineage>
        <taxon>Eukaryota</taxon>
        <taxon>Metazoa</taxon>
        <taxon>Ecdysozoa</taxon>
        <taxon>Arthropoda</taxon>
        <taxon>Crustacea</taxon>
        <taxon>Multicrustacea</taxon>
        <taxon>Malacostraca</taxon>
        <taxon>Eumalacostraca</taxon>
        <taxon>Eucarida</taxon>
        <taxon>Decapoda</taxon>
        <taxon>Pleocyemata</taxon>
        <taxon>Brachyura</taxon>
        <taxon>Eubrachyura</taxon>
        <taxon>Portunoidea</taxon>
        <taxon>Portunidae</taxon>
        <taxon>Portuninae</taxon>
        <taxon>Portunus</taxon>
    </lineage>
</organism>
<comment type="caution">
    <text evidence="3">The sequence shown here is derived from an EMBL/GenBank/DDBJ whole genome shotgun (WGS) entry which is preliminary data.</text>
</comment>
<dbReference type="EMBL" id="VSRR010008986">
    <property type="protein sequence ID" value="MPC49610.1"/>
    <property type="molecule type" value="Genomic_DNA"/>
</dbReference>
<dbReference type="AlphaFoldDB" id="A0A5B7FPF8"/>
<feature type="signal peptide" evidence="2">
    <location>
        <begin position="1"/>
        <end position="19"/>
    </location>
</feature>
<evidence type="ECO:0000256" key="1">
    <source>
        <dbReference type="SAM" id="MobiDB-lite"/>
    </source>
</evidence>
<feature type="chain" id="PRO_5022722473" evidence="2">
    <location>
        <begin position="20"/>
        <end position="212"/>
    </location>
</feature>
<protein>
    <submittedName>
        <fullName evidence="3">Uncharacterized protein</fullName>
    </submittedName>
</protein>
<sequence>MTILPVVVWACLAVIAATAENTLHPQPPPLPLLLAQGRHEPHNILTDTLNPGLLGNSVKDLGASEKTSEGDTEENVPGPLRFSAPHERTPSVPHASSEAILPHLTSSGLTEEGALNHMLWSPSRQRRVHPAATTRHTDSTQAHTRQKRYTLKYKIRSIAVPLSVFNFLGFLPVRVPGLPFHNDLPSPDYSHYETKYDVYVPRYRRRKTFRRF</sequence>
<evidence type="ECO:0000313" key="3">
    <source>
        <dbReference type="EMBL" id="MPC49610.1"/>
    </source>
</evidence>
<evidence type="ECO:0000256" key="2">
    <source>
        <dbReference type="SAM" id="SignalP"/>
    </source>
</evidence>
<keyword evidence="4" id="KW-1185">Reference proteome</keyword>
<dbReference type="Proteomes" id="UP000324222">
    <property type="component" value="Unassembled WGS sequence"/>
</dbReference>
<name>A0A5B7FPF8_PORTR</name>
<evidence type="ECO:0000313" key="4">
    <source>
        <dbReference type="Proteomes" id="UP000324222"/>
    </source>
</evidence>
<accession>A0A5B7FPF8</accession>
<proteinExistence type="predicted"/>
<feature type="region of interest" description="Disordered" evidence="1">
    <location>
        <begin position="47"/>
        <end position="96"/>
    </location>
</feature>
<gene>
    <name evidence="3" type="ORF">E2C01_043418</name>
</gene>
<keyword evidence="2" id="KW-0732">Signal</keyword>